<dbReference type="KEGG" id="efe:EFER_0449"/>
<dbReference type="SUPFAM" id="SSF52540">
    <property type="entry name" value="P-loop containing nucleoside triphosphate hydrolases"/>
    <property type="match status" value="1"/>
</dbReference>
<dbReference type="RefSeq" id="WP_000258270.1">
    <property type="nucleotide sequence ID" value="NC_011740.1"/>
</dbReference>
<dbReference type="HOGENOM" id="CLU_011927_1_0_6"/>
<dbReference type="Proteomes" id="UP000000745">
    <property type="component" value="Chromosome"/>
</dbReference>
<dbReference type="Gene3D" id="3.40.50.300">
    <property type="entry name" value="P-loop containing nucleotide triphosphate hydrolases"/>
    <property type="match status" value="1"/>
</dbReference>
<reference evidence="2" key="1">
    <citation type="journal article" date="2009" name="PLoS Genet.">
        <title>Organised genome dynamics in the Escherichia coli species results in highly diverse adaptive paths.</title>
        <authorList>
            <person name="Touchon M."/>
            <person name="Hoede C."/>
            <person name="Tenaillon O."/>
            <person name="Barbe V."/>
            <person name="Baeriswyl S."/>
            <person name="Bidet P."/>
            <person name="Bingen E."/>
            <person name="Bonacorsi S."/>
            <person name="Bouchier C."/>
            <person name="Bouvet O."/>
            <person name="Calteau A."/>
            <person name="Chiapello H."/>
            <person name="Clermont O."/>
            <person name="Cruveiller S."/>
            <person name="Danchin A."/>
            <person name="Diard M."/>
            <person name="Dossat C."/>
            <person name="Karoui M.E."/>
            <person name="Frapy E."/>
            <person name="Garry L."/>
            <person name="Ghigo J.M."/>
            <person name="Gilles A.M."/>
            <person name="Johnson J."/>
            <person name="Le Bouguenec C."/>
            <person name="Lescat M."/>
            <person name="Mangenot S."/>
            <person name="Martinez-Jehanne V."/>
            <person name="Matic I."/>
            <person name="Nassif X."/>
            <person name="Oztas S."/>
            <person name="Petit M.A."/>
            <person name="Pichon C."/>
            <person name="Rouy Z."/>
            <person name="Ruf C.S."/>
            <person name="Schneider D."/>
            <person name="Tourret J."/>
            <person name="Vacherie B."/>
            <person name="Vallenet D."/>
            <person name="Medigue C."/>
            <person name="Rocha E.P.C."/>
            <person name="Denamur E."/>
        </authorList>
    </citation>
    <scope>NUCLEOTIDE SEQUENCE [LARGE SCALE GENOMIC DNA]</scope>
    <source>
        <strain evidence="2">ATCC 35469 / DSM 13698 / BCRC 15582 / CCUG 18766 / IAM 14443 / JCM 21226 / LMG 7866 / NBRC 102419 / NCTC 12128 / CDC 0568-73</strain>
    </source>
</reference>
<dbReference type="OrthoDB" id="6627169at2"/>
<dbReference type="EMBL" id="CU928158">
    <property type="protein sequence ID" value="CAQ88009.1"/>
    <property type="molecule type" value="Genomic_DNA"/>
</dbReference>
<dbReference type="GeneID" id="75058481"/>
<gene>
    <name evidence="1" type="ordered locus">EFER_0449</name>
</gene>
<protein>
    <submittedName>
        <fullName evidence="1">Uncharacterized protein</fullName>
    </submittedName>
</protein>
<accession>B7LUV1</accession>
<dbReference type="InterPro" id="IPR027417">
    <property type="entry name" value="P-loop_NTPase"/>
</dbReference>
<keyword evidence="2" id="KW-1185">Reference proteome</keyword>
<evidence type="ECO:0000313" key="1">
    <source>
        <dbReference type="EMBL" id="CAQ88009.1"/>
    </source>
</evidence>
<sequence length="816" mass="93462">MVTMIQAENLLRELVNEYSDSAKIRNEAQTRHHIINKIIIDVLSWPDDQIEVENYHDHTFTDYELGKPRQVIVEAKREGRTFEIPAGLSNKNIIDIPTLLRSNDDLKDAIIQVQKYCSSRGTPIAIATNGHQFISFIASTQNGCSPLEGKALVFDSLDSLLRNFSLAWNMLSYYGVKEQRLIKYLTSDISGIPNKLSTYLSMYPKIRYASDIQTSLRQISELIIQDALESNEIEEIFYQKCYCESGALSKYALLSKEMLQARYAALFSDNELSPHITSVKPDRKEQTLDPSIMAEALSKRPIVLIGDVGVGKTSFVKNLIYSSAFKEFKEAIYLYIDLGSKATLANNLQKFILNEIEQQLDNKYSCDITEMKFVKGVYSRDIQRFSKGIWGSLRDSNRERYEEKQLEMLAEKLDAKDEHLKNSIAHLSKQTKKQVIICLDNADQRDFETQQRAFVISQELAKDWNALVFISVRPQTFFKSKASGALTAYPHKVFTIAPPRIDQVLDKRLQFALEMSEGKIPLEHAEFVRIHIDNLSSFIRVLLQSLRKNKSLGEFIENITGGNVRQALSFITGFIGSPNVEADKIIRTYEEEGRYIIPVHEFSKQALLGEYSHFDPNTSLAMNIFDVSFADISEHFLVPLIMALLSEKKELQDRDGFCLTKSIIDEMQSLGFIPEQTENALRRTTNKKLIETSQRFTFEEDETGLIGEMPTKFRITSIGLYHLKRWISDFAYLDAMVFDTPIFNPEVVNNMRASCESFNIEDRYKRSIAFKDYLSNAWSSFVNKPSYFDMNESFKTGESSFESVKRVVDNILSAKQ</sequence>
<name>B7LUV1_ESCF3</name>
<evidence type="ECO:0000313" key="2">
    <source>
        <dbReference type="Proteomes" id="UP000000745"/>
    </source>
</evidence>
<dbReference type="AlphaFoldDB" id="B7LUV1"/>
<proteinExistence type="predicted"/>
<organism evidence="1 2">
    <name type="scientific">Escherichia fergusonii (strain ATCC 35469 / DSM 13698 / CCUG 18766 / IAM 14443 / JCM 21226 / LMG 7866 / NBRC 102419 / NCTC 12128 / CDC 0568-73)</name>
    <dbReference type="NCBI Taxonomy" id="585054"/>
    <lineage>
        <taxon>Bacteria</taxon>
        <taxon>Pseudomonadati</taxon>
        <taxon>Pseudomonadota</taxon>
        <taxon>Gammaproteobacteria</taxon>
        <taxon>Enterobacterales</taxon>
        <taxon>Enterobacteriaceae</taxon>
        <taxon>Escherichia</taxon>
    </lineage>
</organism>